<name>A0A7J8HBS1_MOLMO</name>
<evidence type="ECO:0000313" key="2">
    <source>
        <dbReference type="EMBL" id="KAF6469713.1"/>
    </source>
</evidence>
<reference evidence="2 3" key="1">
    <citation type="journal article" date="2020" name="Nature">
        <title>Six reference-quality genomes reveal evolution of bat adaptations.</title>
        <authorList>
            <person name="Jebb D."/>
            <person name="Huang Z."/>
            <person name="Pippel M."/>
            <person name="Hughes G.M."/>
            <person name="Lavrichenko K."/>
            <person name="Devanna P."/>
            <person name="Winkler S."/>
            <person name="Jermiin L.S."/>
            <person name="Skirmuntt E.C."/>
            <person name="Katzourakis A."/>
            <person name="Burkitt-Gray L."/>
            <person name="Ray D.A."/>
            <person name="Sullivan K.A.M."/>
            <person name="Roscito J.G."/>
            <person name="Kirilenko B.M."/>
            <person name="Davalos L.M."/>
            <person name="Corthals A.P."/>
            <person name="Power M.L."/>
            <person name="Jones G."/>
            <person name="Ransome R.D."/>
            <person name="Dechmann D.K.N."/>
            <person name="Locatelli A.G."/>
            <person name="Puechmaille S.J."/>
            <person name="Fedrigo O."/>
            <person name="Jarvis E.D."/>
            <person name="Hiller M."/>
            <person name="Vernes S.C."/>
            <person name="Myers E.W."/>
            <person name="Teeling E.C."/>
        </authorList>
    </citation>
    <scope>NUCLEOTIDE SEQUENCE [LARGE SCALE GENOMIC DNA]</scope>
    <source>
        <strain evidence="2">MMolMol1</strain>
        <tissue evidence="2">Muscle</tissue>
    </source>
</reference>
<gene>
    <name evidence="2" type="ORF">HJG59_011090</name>
</gene>
<organism evidence="2 3">
    <name type="scientific">Molossus molossus</name>
    <name type="common">Pallas' mastiff bat</name>
    <name type="synonym">Vespertilio molossus</name>
    <dbReference type="NCBI Taxonomy" id="27622"/>
    <lineage>
        <taxon>Eukaryota</taxon>
        <taxon>Metazoa</taxon>
        <taxon>Chordata</taxon>
        <taxon>Craniata</taxon>
        <taxon>Vertebrata</taxon>
        <taxon>Euteleostomi</taxon>
        <taxon>Mammalia</taxon>
        <taxon>Eutheria</taxon>
        <taxon>Laurasiatheria</taxon>
        <taxon>Chiroptera</taxon>
        <taxon>Yangochiroptera</taxon>
        <taxon>Molossidae</taxon>
        <taxon>Molossus</taxon>
    </lineage>
</organism>
<feature type="compositionally biased region" description="Basic and acidic residues" evidence="1">
    <location>
        <begin position="16"/>
        <end position="25"/>
    </location>
</feature>
<evidence type="ECO:0000313" key="3">
    <source>
        <dbReference type="Proteomes" id="UP000550707"/>
    </source>
</evidence>
<dbReference type="InParanoid" id="A0A7J8HBS1"/>
<evidence type="ECO:0000256" key="1">
    <source>
        <dbReference type="SAM" id="MobiDB-lite"/>
    </source>
</evidence>
<sequence>MCCVDSVKVGQRRRARSQDREEQQDSRSAPPKPRARVSTTVLRGGLPPPARGGRGDGSALSPGGVSSRDRSPPSLTQRPQPGPSPFGWRKTGVRRSARRTAPGIRAPASLLVRNQEAREAGAFASQLPGLPCGRALGGLLQADGCVEAKRSSHVLHVCYMGEDMPMTWVSGRR</sequence>
<dbReference type="EMBL" id="JACASF010000007">
    <property type="protein sequence ID" value="KAF6469713.1"/>
    <property type="molecule type" value="Genomic_DNA"/>
</dbReference>
<proteinExistence type="predicted"/>
<comment type="caution">
    <text evidence="2">The sequence shown here is derived from an EMBL/GenBank/DDBJ whole genome shotgun (WGS) entry which is preliminary data.</text>
</comment>
<feature type="region of interest" description="Disordered" evidence="1">
    <location>
        <begin position="1"/>
        <end position="106"/>
    </location>
</feature>
<protein>
    <submittedName>
        <fullName evidence="2">Uncharacterized protein</fullName>
    </submittedName>
</protein>
<keyword evidence="3" id="KW-1185">Reference proteome</keyword>
<dbReference type="Proteomes" id="UP000550707">
    <property type="component" value="Unassembled WGS sequence"/>
</dbReference>
<dbReference type="AlphaFoldDB" id="A0A7J8HBS1"/>
<accession>A0A7J8HBS1</accession>